<reference evidence="1" key="1">
    <citation type="journal article" date="2023" name="J. Vet. Diagn. Invest.">
        <title>Oxytetracycline-resistant Paenibacillus larvae identified in commercial beekeeping operations in Saskatchewan using pooled honey sampling.</title>
        <authorList>
            <person name="Obshta O."/>
            <person name="Zabrodski M.W."/>
            <person name="Soomro T."/>
            <person name="Wilson G."/>
            <person name="Masood F."/>
            <person name="Thebeau J."/>
            <person name="Silva M.C.B."/>
            <person name="Biganski S."/>
            <person name="Kozii I.V."/>
            <person name="Koziy R.V."/>
            <person name="Raza M.F."/>
            <person name="Jose M.S."/>
            <person name="Simko E."/>
            <person name="Wood S.C."/>
        </authorList>
    </citation>
    <scope>NUCLEOTIDE SEQUENCE</scope>
    <source>
        <strain evidence="1">PL001</strain>
    </source>
</reference>
<evidence type="ECO:0008006" key="3">
    <source>
        <dbReference type="Google" id="ProtNLM"/>
    </source>
</evidence>
<sequence>MKALGLGLSLAVLVDATVVRILLAPSLMKLPVKSKLVGTRMA</sequence>
<evidence type="ECO:0000313" key="2">
    <source>
        <dbReference type="Proteomes" id="UP001259239"/>
    </source>
</evidence>
<proteinExistence type="predicted"/>
<protein>
    <recommendedName>
        <fullName evidence="3">Membrane transport protein MMPL domain-containing protein</fullName>
    </recommendedName>
</protein>
<dbReference type="AlphaFoldDB" id="A0AAP5JRG4"/>
<gene>
    <name evidence="1" type="ORF">P7H09_04735</name>
</gene>
<dbReference type="EMBL" id="JARQGV010000004">
    <property type="protein sequence ID" value="MDT2250689.1"/>
    <property type="molecule type" value="Genomic_DNA"/>
</dbReference>
<dbReference type="Proteomes" id="UP001259239">
    <property type="component" value="Unassembled WGS sequence"/>
</dbReference>
<reference evidence="1" key="2">
    <citation type="submission" date="2023-03" db="EMBL/GenBank/DDBJ databases">
        <authorList>
            <person name="Obshta O."/>
            <person name="Zabrodski M.W."/>
            <person name="Soomro T."/>
            <person name="Wilson G."/>
            <person name="Masood F."/>
            <person name="Thebeau J."/>
            <person name="Bezerra Da Silva M.C."/>
            <person name="Raza F."/>
            <person name="Biganski S."/>
            <person name="Jose M."/>
            <person name="Camilli M."/>
            <person name="Kozii I.V."/>
            <person name="Kozii R.V."/>
            <person name="Simko E."/>
            <person name="Wood S.C."/>
        </authorList>
    </citation>
    <scope>NUCLEOTIDE SEQUENCE</scope>
    <source>
        <strain evidence="1">PL001</strain>
    </source>
</reference>
<name>A0AAP5JRG4_9BACL</name>
<organism evidence="1 2">
    <name type="scientific">Paenibacillus larvae</name>
    <dbReference type="NCBI Taxonomy" id="1464"/>
    <lineage>
        <taxon>Bacteria</taxon>
        <taxon>Bacillati</taxon>
        <taxon>Bacillota</taxon>
        <taxon>Bacilli</taxon>
        <taxon>Bacillales</taxon>
        <taxon>Paenibacillaceae</taxon>
        <taxon>Paenibacillus</taxon>
    </lineage>
</organism>
<comment type="caution">
    <text evidence="1">The sequence shown here is derived from an EMBL/GenBank/DDBJ whole genome shotgun (WGS) entry which is preliminary data.</text>
</comment>
<evidence type="ECO:0000313" key="1">
    <source>
        <dbReference type="EMBL" id="MDT2250689.1"/>
    </source>
</evidence>
<dbReference type="RefSeq" id="WP_268589367.1">
    <property type="nucleotide sequence ID" value="NZ_JAMDNE010000002.1"/>
</dbReference>
<accession>A0AAP5JRG4</accession>